<keyword evidence="8" id="KW-1185">Reference proteome</keyword>
<dbReference type="STRING" id="1108045.GORHZ_039_00130"/>
<dbReference type="InterPro" id="IPR000675">
    <property type="entry name" value="Cutinase/axe"/>
</dbReference>
<dbReference type="GO" id="GO:0052689">
    <property type="term" value="F:carboxylic ester hydrolase activity"/>
    <property type="evidence" value="ECO:0007669"/>
    <property type="project" value="UniProtKB-KW"/>
</dbReference>
<feature type="chain" id="PRO_5038417705" evidence="6">
    <location>
        <begin position="26"/>
        <end position="603"/>
    </location>
</feature>
<feature type="compositionally biased region" description="Polar residues" evidence="5">
    <location>
        <begin position="581"/>
        <end position="603"/>
    </location>
</feature>
<dbReference type="Pfam" id="PF01083">
    <property type="entry name" value="Cutinase"/>
    <property type="match status" value="1"/>
</dbReference>
<feature type="compositionally biased region" description="Polar residues" evidence="5">
    <location>
        <begin position="454"/>
        <end position="470"/>
    </location>
</feature>
<feature type="compositionally biased region" description="Basic and acidic residues" evidence="5">
    <location>
        <begin position="477"/>
        <end position="489"/>
    </location>
</feature>
<dbReference type="PANTHER" id="PTHR33630">
    <property type="entry name" value="CUTINASE RV1984C-RELATED-RELATED"/>
    <property type="match status" value="1"/>
</dbReference>
<keyword evidence="6" id="KW-0732">Signal</keyword>
<protein>
    <submittedName>
        <fullName evidence="7">Uncharacterized protein</fullName>
    </submittedName>
</protein>
<evidence type="ECO:0000256" key="5">
    <source>
        <dbReference type="SAM" id="MobiDB-lite"/>
    </source>
</evidence>
<dbReference type="EMBL" id="BAHC01000039">
    <property type="protein sequence ID" value="GAB88765.1"/>
    <property type="molecule type" value="Genomic_DNA"/>
</dbReference>
<proteinExistence type="inferred from homology"/>
<sequence>MTTRTRFSRRLSLTLVASFSTVSIAATFCLPGLAGIARAVECGAGAVVIVGGTGDPEGAIMSGVAQRYSLGADGIPNTADDYEVIYVDYPATVWPSGAAGYDDSTAQGTAATKDAIATYQHSCDKPVVVAGYSQGARIAGDVLSDIGNDRDDTVTITDEQGNPVEVDISADNVSGELYSDPRQNGDKTGEGIELALIGVIPGLTMSGPRDGGFGSLEGSVISVCVDGDPICDLPDPLYDPIGAVDGLIGYWVKHGLYPAHMRQEPNSPSWGDRPVVCTDNICMVAYDSAVVEQFRIWAADLGYAGTIDDFLANRLTFNWPLGIELSNPQPAVRFVQGLFPPLPKLGYGAYLPDLTVFEDILNGIVTISPDQLKDGVTALAASAESIVLQPVNFVGYWGGTVLGVDTGAAGPDLGPTRIAIRAQLQAWLDSQNLPSTTVSTTNTLSLSSAPTTTEMPLQVTSDGDASTDGTPSGRFGSEQKDAVAAKDEAQENEAPAGSIPPAGGNTNASEPEPIRKLVPTESAVDSSASTPDNLSGGGGTPTGTASSNTGGQGTEGQGTEGQDIDGQDTDSQDTDGQNTDSPNTDGQDTKGQNTRANNTGAGA</sequence>
<comment type="similarity">
    <text evidence="1">Belongs to the cutinase family.</text>
</comment>
<feature type="compositionally biased region" description="Gly residues" evidence="5">
    <location>
        <begin position="550"/>
        <end position="559"/>
    </location>
</feature>
<evidence type="ECO:0000313" key="8">
    <source>
        <dbReference type="Proteomes" id="UP000008363"/>
    </source>
</evidence>
<evidence type="ECO:0000256" key="4">
    <source>
        <dbReference type="ARBA" id="ARBA00023157"/>
    </source>
</evidence>
<dbReference type="InterPro" id="IPR029058">
    <property type="entry name" value="AB_hydrolase_fold"/>
</dbReference>
<dbReference type="RefSeq" id="WP_006330429.1">
    <property type="nucleotide sequence ID" value="NZ_BAHC01000039.1"/>
</dbReference>
<dbReference type="PANTHER" id="PTHR33630:SF9">
    <property type="entry name" value="CUTINASE 4"/>
    <property type="match status" value="1"/>
</dbReference>
<feature type="signal peptide" evidence="6">
    <location>
        <begin position="1"/>
        <end position="25"/>
    </location>
</feature>
<dbReference type="Proteomes" id="UP000008363">
    <property type="component" value="Unassembled WGS sequence"/>
</dbReference>
<dbReference type="SMART" id="SM01110">
    <property type="entry name" value="Cutinase"/>
    <property type="match status" value="1"/>
</dbReference>
<accession>K6VPE3</accession>
<feature type="compositionally biased region" description="Polar residues" evidence="5">
    <location>
        <begin position="523"/>
        <end position="533"/>
    </location>
</feature>
<feature type="compositionally biased region" description="Acidic residues" evidence="5">
    <location>
        <begin position="562"/>
        <end position="573"/>
    </location>
</feature>
<dbReference type="AlphaFoldDB" id="K6VPE3"/>
<evidence type="ECO:0000256" key="3">
    <source>
        <dbReference type="ARBA" id="ARBA00022801"/>
    </source>
</evidence>
<feature type="compositionally biased region" description="Low complexity" evidence="5">
    <location>
        <begin position="434"/>
        <end position="453"/>
    </location>
</feature>
<keyword evidence="2" id="KW-0719">Serine esterase</keyword>
<keyword evidence="3" id="KW-0378">Hydrolase</keyword>
<name>K6VPE3_9ACTN</name>
<evidence type="ECO:0000256" key="6">
    <source>
        <dbReference type="SAM" id="SignalP"/>
    </source>
</evidence>
<gene>
    <name evidence="7" type="ORF">GORHZ_039_00130</name>
</gene>
<dbReference type="SUPFAM" id="SSF53474">
    <property type="entry name" value="alpha/beta-Hydrolases"/>
    <property type="match status" value="1"/>
</dbReference>
<comment type="caution">
    <text evidence="7">The sequence shown here is derived from an EMBL/GenBank/DDBJ whole genome shotgun (WGS) entry which is preliminary data.</text>
</comment>
<dbReference type="eggNOG" id="COG4223">
    <property type="taxonomic scope" value="Bacteria"/>
</dbReference>
<dbReference type="Gene3D" id="3.40.50.1820">
    <property type="entry name" value="alpha/beta hydrolase"/>
    <property type="match status" value="1"/>
</dbReference>
<evidence type="ECO:0000256" key="2">
    <source>
        <dbReference type="ARBA" id="ARBA00022487"/>
    </source>
</evidence>
<reference evidence="7 8" key="1">
    <citation type="submission" date="2012-08" db="EMBL/GenBank/DDBJ databases">
        <title>Whole genome shotgun sequence of Gordonia rhizosphera NBRC 16068.</title>
        <authorList>
            <person name="Takarada H."/>
            <person name="Isaki S."/>
            <person name="Hosoyama A."/>
            <person name="Tsuchikane K."/>
            <person name="Katsumata H."/>
            <person name="Baba S."/>
            <person name="Ohji S."/>
            <person name="Yamazaki S."/>
            <person name="Fujita N."/>
        </authorList>
    </citation>
    <scope>NUCLEOTIDE SEQUENCE [LARGE SCALE GENOMIC DNA]</scope>
    <source>
        <strain evidence="7 8">NBRC 16068</strain>
    </source>
</reference>
<dbReference type="OrthoDB" id="3661975at2"/>
<organism evidence="7 8">
    <name type="scientific">Gordonia rhizosphera NBRC 16068</name>
    <dbReference type="NCBI Taxonomy" id="1108045"/>
    <lineage>
        <taxon>Bacteria</taxon>
        <taxon>Bacillati</taxon>
        <taxon>Actinomycetota</taxon>
        <taxon>Actinomycetes</taxon>
        <taxon>Mycobacteriales</taxon>
        <taxon>Gordoniaceae</taxon>
        <taxon>Gordonia</taxon>
    </lineage>
</organism>
<evidence type="ECO:0000256" key="1">
    <source>
        <dbReference type="ARBA" id="ARBA00007534"/>
    </source>
</evidence>
<feature type="region of interest" description="Disordered" evidence="5">
    <location>
        <begin position="434"/>
        <end position="603"/>
    </location>
</feature>
<keyword evidence="4" id="KW-1015">Disulfide bond</keyword>
<evidence type="ECO:0000313" key="7">
    <source>
        <dbReference type="EMBL" id="GAB88765.1"/>
    </source>
</evidence>